<gene>
    <name evidence="1" type="ORF">NPIL_526151</name>
</gene>
<protein>
    <submittedName>
        <fullName evidence="1">Uncharacterized protein</fullName>
    </submittedName>
</protein>
<dbReference type="Proteomes" id="UP000887013">
    <property type="component" value="Unassembled WGS sequence"/>
</dbReference>
<evidence type="ECO:0000313" key="1">
    <source>
        <dbReference type="EMBL" id="GFT92498.1"/>
    </source>
</evidence>
<name>A0A8X6Q099_NEPPI</name>
<reference evidence="1" key="1">
    <citation type="submission" date="2020-08" db="EMBL/GenBank/DDBJ databases">
        <title>Multicomponent nature underlies the extraordinary mechanical properties of spider dragline silk.</title>
        <authorList>
            <person name="Kono N."/>
            <person name="Nakamura H."/>
            <person name="Mori M."/>
            <person name="Yoshida Y."/>
            <person name="Ohtoshi R."/>
            <person name="Malay A.D."/>
            <person name="Moran D.A.P."/>
            <person name="Tomita M."/>
            <person name="Numata K."/>
            <person name="Arakawa K."/>
        </authorList>
    </citation>
    <scope>NUCLEOTIDE SEQUENCE</scope>
</reference>
<evidence type="ECO:0000313" key="2">
    <source>
        <dbReference type="Proteomes" id="UP000887013"/>
    </source>
</evidence>
<dbReference type="AlphaFoldDB" id="A0A8X6Q099"/>
<organism evidence="1 2">
    <name type="scientific">Nephila pilipes</name>
    <name type="common">Giant wood spider</name>
    <name type="synonym">Nephila maculata</name>
    <dbReference type="NCBI Taxonomy" id="299642"/>
    <lineage>
        <taxon>Eukaryota</taxon>
        <taxon>Metazoa</taxon>
        <taxon>Ecdysozoa</taxon>
        <taxon>Arthropoda</taxon>
        <taxon>Chelicerata</taxon>
        <taxon>Arachnida</taxon>
        <taxon>Araneae</taxon>
        <taxon>Araneomorphae</taxon>
        <taxon>Entelegynae</taxon>
        <taxon>Araneoidea</taxon>
        <taxon>Nephilidae</taxon>
        <taxon>Nephila</taxon>
    </lineage>
</organism>
<dbReference type="EMBL" id="BMAW01121092">
    <property type="protein sequence ID" value="GFT92498.1"/>
    <property type="molecule type" value="Genomic_DNA"/>
</dbReference>
<accession>A0A8X6Q099</accession>
<sequence>MKTTASSDRNSSSLYFLAPDAKDRVHPARAQLKPDSRREGFASVAWESNSPTSIMVSSSRDQHPFSARRENRFDFGFNLPLYFVPGRFFSREPKRNQSNE</sequence>
<keyword evidence="2" id="KW-1185">Reference proteome</keyword>
<comment type="caution">
    <text evidence="1">The sequence shown here is derived from an EMBL/GenBank/DDBJ whole genome shotgun (WGS) entry which is preliminary data.</text>
</comment>
<proteinExistence type="predicted"/>